<reference evidence="2" key="1">
    <citation type="journal article" date="2023" name="Nat. Plants">
        <title>Single-cell RNA sequencing provides a high-resolution roadmap for understanding the multicellular compartmentation of specialized metabolism.</title>
        <authorList>
            <person name="Sun S."/>
            <person name="Shen X."/>
            <person name="Li Y."/>
            <person name="Li Y."/>
            <person name="Wang S."/>
            <person name="Li R."/>
            <person name="Zhang H."/>
            <person name="Shen G."/>
            <person name="Guo B."/>
            <person name="Wei J."/>
            <person name="Xu J."/>
            <person name="St-Pierre B."/>
            <person name="Chen S."/>
            <person name="Sun C."/>
        </authorList>
    </citation>
    <scope>NUCLEOTIDE SEQUENCE [LARGE SCALE GENOMIC DNA]</scope>
</reference>
<comment type="caution">
    <text evidence="1">The sequence shown here is derived from an EMBL/GenBank/DDBJ whole genome shotgun (WGS) entry which is preliminary data.</text>
</comment>
<sequence length="456" mass="51835">MENYRNLSVLMFPWLAHGHISPFLELAKKLSARNFTVYLCSTGATLNSVKEKLSENFKNSIFLVELPLPEFSNLPPHYHTTNGLPPELMPILKEAFNQAGPNFLEILRNLKPDLLIYDSLQPWAPKAALAMNIPAVDFITSSSVMTALMMHVFKKPGLRFPYSDSIFYHSHEASFEKRLQDKLKGHFVEKLPVIECIEQSSDIILIKGFNEFDGKYSDYLTKLTGKKVIAVGPLVQEPTIDDENENFEIIKWLNKKEKRSTVFVSFGSEYFLSKEDREEIALGLERSDVNFIFVIRFPKGENSKLEEALPKGFFKRVGERGRVLEGWAPQAKILSHVSIGAFVSHCGWSSILESMQYGVPIIALPMHLDQPINARLVAEVGAGIEVCRDVNGRIRRREVAIAVNQVMKGEIGEFVKKQVKYLQSKIEEKGDEEMDRVVEVLFQVCLKNQNKKNGFH</sequence>
<dbReference type="EMBL" id="CM044708">
    <property type="protein sequence ID" value="KAI5651219.1"/>
    <property type="molecule type" value="Genomic_DNA"/>
</dbReference>
<proteinExistence type="predicted"/>
<organism evidence="1 2">
    <name type="scientific">Catharanthus roseus</name>
    <name type="common">Madagascar periwinkle</name>
    <name type="synonym">Vinca rosea</name>
    <dbReference type="NCBI Taxonomy" id="4058"/>
    <lineage>
        <taxon>Eukaryota</taxon>
        <taxon>Viridiplantae</taxon>
        <taxon>Streptophyta</taxon>
        <taxon>Embryophyta</taxon>
        <taxon>Tracheophyta</taxon>
        <taxon>Spermatophyta</taxon>
        <taxon>Magnoliopsida</taxon>
        <taxon>eudicotyledons</taxon>
        <taxon>Gunneridae</taxon>
        <taxon>Pentapetalae</taxon>
        <taxon>asterids</taxon>
        <taxon>lamiids</taxon>
        <taxon>Gentianales</taxon>
        <taxon>Apocynaceae</taxon>
        <taxon>Rauvolfioideae</taxon>
        <taxon>Vinceae</taxon>
        <taxon>Catharanthinae</taxon>
        <taxon>Catharanthus</taxon>
    </lineage>
</organism>
<keyword evidence="2" id="KW-1185">Reference proteome</keyword>
<dbReference type="Proteomes" id="UP001060085">
    <property type="component" value="Linkage Group LG08"/>
</dbReference>
<gene>
    <name evidence="1" type="ORF">M9H77_37224</name>
</gene>
<evidence type="ECO:0000313" key="1">
    <source>
        <dbReference type="EMBL" id="KAI5651219.1"/>
    </source>
</evidence>
<name>A0ACB9ZV38_CATRO</name>
<protein>
    <submittedName>
        <fullName evidence="1">Uncharacterized protein</fullName>
    </submittedName>
</protein>
<evidence type="ECO:0000313" key="2">
    <source>
        <dbReference type="Proteomes" id="UP001060085"/>
    </source>
</evidence>
<accession>A0ACB9ZV38</accession>